<dbReference type="InterPro" id="IPR043795">
    <property type="entry name" value="N-alpha-Ac-DABA-like"/>
</dbReference>
<evidence type="ECO:0000256" key="3">
    <source>
        <dbReference type="ARBA" id="ARBA00022801"/>
    </source>
</evidence>
<feature type="domain" description="Succinylglutamate desuccinylase/Aspartoacylase catalytic" evidence="5">
    <location>
        <begin position="52"/>
        <end position="240"/>
    </location>
</feature>
<dbReference type="PIRSF" id="PIRSF039012">
    <property type="entry name" value="ASP"/>
    <property type="match status" value="1"/>
</dbReference>
<dbReference type="InterPro" id="IPR055438">
    <property type="entry name" value="AstE_AspA_cat"/>
</dbReference>
<accession>A0ABZ1DND1</accession>
<comment type="cofactor">
    <cofactor evidence="1">
        <name>Zn(2+)</name>
        <dbReference type="ChEBI" id="CHEBI:29105"/>
    </cofactor>
</comment>
<gene>
    <name evidence="6" type="ORF">U5G49_007337</name>
</gene>
<sequence>MSLSKIWTDIDLDGEGKSCGYFRLPLALHDRSGDDVGYSHEPIPVATIRNGDGPRVLLMAGNHGNEYEGQILLMKLIRRLEPNDIRGQIIFLPAANAPAVRADARISPLDDGNLNRHFPGDSNGPPTAMIAHLIESEILPRVKYAFDLHSGSSSMEYVPCGAIARTDDPDRFSHSLAYLKAFGMPTSMIIEHSTGGDGAMIGACRRAGVFHMSTELGGGSTVSLDNLALAERGLERLLHHVGVLSEPNTAEPAPETRIVHRVPSRDYVYSASTQSGLFEPLVKIGETVTDGQIVGRIHYTNAPWQAPEPIVSRSEGIVICRRIPARTALGDCIFTLARDLSSQPQSLATML</sequence>
<dbReference type="PANTHER" id="PTHR37326:SF1">
    <property type="entry name" value="BLL3975 PROTEIN"/>
    <property type="match status" value="1"/>
</dbReference>
<protein>
    <submittedName>
        <fullName evidence="6">Succinylglutamate desuccinylase/aspartoacylase family protein</fullName>
    </submittedName>
</protein>
<evidence type="ECO:0000313" key="7">
    <source>
        <dbReference type="Proteomes" id="UP001322785"/>
    </source>
</evidence>
<reference evidence="6 7" key="1">
    <citation type="submission" date="2023-12" db="EMBL/GenBank/DDBJ databases">
        <authorList>
            <person name="Menendez E."/>
            <person name="Kaur S."/>
            <person name="Flores-Felix J.D."/>
            <person name="diCenzo G.C."/>
            <person name="Peix A."/>
            <person name="Velazquez E."/>
        </authorList>
    </citation>
    <scope>NUCLEOTIDE SEQUENCE [LARGE SCALE GENOMIC DNA]</scope>
    <source>
        <strain evidence="6 7">CIP 108029</strain>
        <plasmid evidence="6 7">pRinCIP108029a</plasmid>
    </source>
</reference>
<dbReference type="Gene3D" id="3.40.630.10">
    <property type="entry name" value="Zn peptidases"/>
    <property type="match status" value="1"/>
</dbReference>
<dbReference type="EMBL" id="CP140639">
    <property type="protein sequence ID" value="WRW37720.1"/>
    <property type="molecule type" value="Genomic_DNA"/>
</dbReference>
<keyword evidence="7" id="KW-1185">Reference proteome</keyword>
<evidence type="ECO:0000259" key="5">
    <source>
        <dbReference type="Pfam" id="PF24827"/>
    </source>
</evidence>
<evidence type="ECO:0000313" key="6">
    <source>
        <dbReference type="EMBL" id="WRW37720.1"/>
    </source>
</evidence>
<dbReference type="CDD" id="cd06252">
    <property type="entry name" value="M14_ASTE_ASPA-like"/>
    <property type="match status" value="1"/>
</dbReference>
<evidence type="ECO:0000256" key="2">
    <source>
        <dbReference type="ARBA" id="ARBA00022723"/>
    </source>
</evidence>
<dbReference type="SUPFAM" id="SSF53187">
    <property type="entry name" value="Zn-dependent exopeptidases"/>
    <property type="match status" value="1"/>
</dbReference>
<name>A0ABZ1DND1_9HYPH</name>
<keyword evidence="6" id="KW-0614">Plasmid</keyword>
<proteinExistence type="predicted"/>
<keyword evidence="4" id="KW-0862">Zinc</keyword>
<keyword evidence="2" id="KW-0479">Metal-binding</keyword>
<dbReference type="RefSeq" id="WP_193446000.1">
    <property type="nucleotide sequence ID" value="NZ_BSOQ01000059.1"/>
</dbReference>
<geneLocation type="plasmid" evidence="6 7">
    <name>pRinCIP108029a</name>
</geneLocation>
<evidence type="ECO:0000256" key="1">
    <source>
        <dbReference type="ARBA" id="ARBA00001947"/>
    </source>
</evidence>
<dbReference type="Pfam" id="PF24827">
    <property type="entry name" value="AstE_AspA_cat"/>
    <property type="match status" value="1"/>
</dbReference>
<organism evidence="6 7">
    <name type="scientific">Rhizobium indigoferae</name>
    <dbReference type="NCBI Taxonomy" id="158891"/>
    <lineage>
        <taxon>Bacteria</taxon>
        <taxon>Pseudomonadati</taxon>
        <taxon>Pseudomonadota</taxon>
        <taxon>Alphaproteobacteria</taxon>
        <taxon>Hyphomicrobiales</taxon>
        <taxon>Rhizobiaceae</taxon>
        <taxon>Rhizobium/Agrobacterium group</taxon>
        <taxon>Rhizobium</taxon>
    </lineage>
</organism>
<dbReference type="PANTHER" id="PTHR37326">
    <property type="entry name" value="BLL3975 PROTEIN"/>
    <property type="match status" value="1"/>
</dbReference>
<dbReference type="InterPro" id="IPR053138">
    <property type="entry name" value="N-alpha-Ac-DABA_deacetylase"/>
</dbReference>
<evidence type="ECO:0000256" key="4">
    <source>
        <dbReference type="ARBA" id="ARBA00022833"/>
    </source>
</evidence>
<dbReference type="Proteomes" id="UP001322785">
    <property type="component" value="Plasmid pRinCIP108029a"/>
</dbReference>
<keyword evidence="3" id="KW-0378">Hydrolase</keyword>